<proteinExistence type="predicted"/>
<feature type="transmembrane region" description="Helical" evidence="4">
    <location>
        <begin position="389"/>
        <end position="408"/>
    </location>
</feature>
<dbReference type="Proteomes" id="UP000002432">
    <property type="component" value="Chromosome"/>
</dbReference>
<dbReference type="Pfam" id="PF13432">
    <property type="entry name" value="TPR_16"/>
    <property type="match status" value="2"/>
</dbReference>
<feature type="transmembrane region" description="Helical" evidence="4">
    <location>
        <begin position="292"/>
        <end position="312"/>
    </location>
</feature>
<gene>
    <name evidence="5" type="ordered locus">Acid345_1220</name>
</gene>
<protein>
    <submittedName>
        <fullName evidence="5">Tetratricopeptide repeat protein</fullName>
    </submittedName>
</protein>
<dbReference type="SMART" id="SM00028">
    <property type="entry name" value="TPR"/>
    <property type="match status" value="4"/>
</dbReference>
<dbReference type="InterPro" id="IPR011990">
    <property type="entry name" value="TPR-like_helical_dom_sf"/>
</dbReference>
<feature type="transmembrane region" description="Helical" evidence="4">
    <location>
        <begin position="357"/>
        <end position="377"/>
    </location>
</feature>
<dbReference type="STRING" id="204669.Acid345_1220"/>
<dbReference type="EnsemblBacteria" id="ABF40222">
    <property type="protein sequence ID" value="ABF40222"/>
    <property type="gene ID" value="Acid345_1220"/>
</dbReference>
<feature type="transmembrane region" description="Helical" evidence="4">
    <location>
        <begin position="53"/>
        <end position="74"/>
    </location>
</feature>
<feature type="transmembrane region" description="Helical" evidence="4">
    <location>
        <begin position="182"/>
        <end position="201"/>
    </location>
</feature>
<feature type="repeat" description="TPR" evidence="3">
    <location>
        <begin position="564"/>
        <end position="597"/>
    </location>
</feature>
<feature type="transmembrane region" description="Helical" evidence="4">
    <location>
        <begin position="332"/>
        <end position="350"/>
    </location>
</feature>
<evidence type="ECO:0000256" key="3">
    <source>
        <dbReference type="PROSITE-ProRule" id="PRU00339"/>
    </source>
</evidence>
<organism evidence="5 6">
    <name type="scientific">Koribacter versatilis (strain Ellin345)</name>
    <dbReference type="NCBI Taxonomy" id="204669"/>
    <lineage>
        <taxon>Bacteria</taxon>
        <taxon>Pseudomonadati</taxon>
        <taxon>Acidobacteriota</taxon>
        <taxon>Terriglobia</taxon>
        <taxon>Terriglobales</taxon>
        <taxon>Candidatus Korobacteraceae</taxon>
        <taxon>Candidatus Korobacter</taxon>
    </lineage>
</organism>
<feature type="transmembrane region" description="Helical" evidence="4">
    <location>
        <begin position="134"/>
        <end position="152"/>
    </location>
</feature>
<dbReference type="SUPFAM" id="SSF48452">
    <property type="entry name" value="TPR-like"/>
    <property type="match status" value="1"/>
</dbReference>
<feature type="transmembrane region" description="Helical" evidence="4">
    <location>
        <begin position="213"/>
        <end position="239"/>
    </location>
</feature>
<keyword evidence="4" id="KW-0812">Transmembrane</keyword>
<sequence>MNHKRQRTDFNFSHEFCPASTCKPHGIIRLIQQMSYVPAPDNRQPGLLSGSRAILALILGVTALVYAGTLQFGFTYDDTPQIVTNPRISSWSYLPKYFTEHVWAQISASGTYYRPLFLLWLRLNHALFGVQNPFPWHLTTVLLHLLAVTLVFRLLIKTFSLEVAGIATFVFALHPGHVESVAWISGCTEPLMTCALVGAILCWTNRRNSRGALWLAASWLLCLASLLIKETAVLLPVLIFVYSLFEDRESPRFDAYKRAVLNTLPFAVITVAELMVRARVLRGGVADEPHPAMQTLLTVPSAISFYIQHLFWPVKLSPFYGLELMQKFSAVVVIPAALVALCAVALLLVLAFRSRTLLIAVAWLVLPVLPALIGIRLFDSNDIVHDRYLYLSTIGLGLLLGLAISRLPAAGTEIFRLPRAQFACIALIAIAIAAGTALEIRPWSNNLALFLRGVDVAPNSTPAYSHLAFEVYKRGDAADAERLYKHAVALGPNDWPANFGLAMIEMRMSNWNEADRFFQRAIEISPSVSNGSYLLQARVRVEMQHYDAAEKSVREAIDNWPNIASQHLLLAQILTKQGRIEEARSEYQKELTLNPTSTEARMGLAEIGQ</sequence>
<evidence type="ECO:0000313" key="5">
    <source>
        <dbReference type="EMBL" id="ABF40222.1"/>
    </source>
</evidence>
<dbReference type="PROSITE" id="PS50005">
    <property type="entry name" value="TPR"/>
    <property type="match status" value="3"/>
</dbReference>
<feature type="transmembrane region" description="Helical" evidence="4">
    <location>
        <begin position="159"/>
        <end position="176"/>
    </location>
</feature>
<feature type="repeat" description="TPR" evidence="3">
    <location>
        <begin position="495"/>
        <end position="528"/>
    </location>
</feature>
<dbReference type="Gene3D" id="1.25.40.10">
    <property type="entry name" value="Tetratricopeptide repeat domain"/>
    <property type="match status" value="1"/>
</dbReference>
<dbReference type="HOGENOM" id="CLU_011615_5_0_0"/>
<dbReference type="eggNOG" id="COG0457">
    <property type="taxonomic scope" value="Bacteria"/>
</dbReference>
<keyword evidence="1" id="KW-0677">Repeat</keyword>
<reference evidence="5 6" key="1">
    <citation type="journal article" date="2009" name="Appl. Environ. Microbiol.">
        <title>Three genomes from the phylum Acidobacteria provide insight into the lifestyles of these microorganisms in soils.</title>
        <authorList>
            <person name="Ward N.L."/>
            <person name="Challacombe J.F."/>
            <person name="Janssen P.H."/>
            <person name="Henrissat B."/>
            <person name="Coutinho P.M."/>
            <person name="Wu M."/>
            <person name="Xie G."/>
            <person name="Haft D.H."/>
            <person name="Sait M."/>
            <person name="Badger J."/>
            <person name="Barabote R.D."/>
            <person name="Bradley B."/>
            <person name="Brettin T.S."/>
            <person name="Brinkac L.M."/>
            <person name="Bruce D."/>
            <person name="Creasy T."/>
            <person name="Daugherty S.C."/>
            <person name="Davidsen T.M."/>
            <person name="DeBoy R.T."/>
            <person name="Detter J.C."/>
            <person name="Dodson R.J."/>
            <person name="Durkin A.S."/>
            <person name="Ganapathy A."/>
            <person name="Gwinn-Giglio M."/>
            <person name="Han C.S."/>
            <person name="Khouri H."/>
            <person name="Kiss H."/>
            <person name="Kothari S.P."/>
            <person name="Madupu R."/>
            <person name="Nelson K.E."/>
            <person name="Nelson W.C."/>
            <person name="Paulsen I."/>
            <person name="Penn K."/>
            <person name="Ren Q."/>
            <person name="Rosovitz M.J."/>
            <person name="Selengut J.D."/>
            <person name="Shrivastava S."/>
            <person name="Sullivan S.A."/>
            <person name="Tapia R."/>
            <person name="Thompson L.S."/>
            <person name="Watkins K.L."/>
            <person name="Yang Q."/>
            <person name="Yu C."/>
            <person name="Zafar N."/>
            <person name="Zhou L."/>
            <person name="Kuske C.R."/>
        </authorList>
    </citation>
    <scope>NUCLEOTIDE SEQUENCE [LARGE SCALE GENOMIC DNA]</scope>
    <source>
        <strain evidence="5 6">Ellin345</strain>
    </source>
</reference>
<keyword evidence="6" id="KW-1185">Reference proteome</keyword>
<dbReference type="PANTHER" id="PTHR44227">
    <property type="match status" value="1"/>
</dbReference>
<dbReference type="EMBL" id="CP000360">
    <property type="protein sequence ID" value="ABF40222.1"/>
    <property type="molecule type" value="Genomic_DNA"/>
</dbReference>
<name>Q1ISC8_KORVE</name>
<dbReference type="InterPro" id="IPR052346">
    <property type="entry name" value="O-mannosyl-transferase_TMTC"/>
</dbReference>
<dbReference type="PANTHER" id="PTHR44227:SF3">
    <property type="entry name" value="PROTEIN O-MANNOSYL-TRANSFERASE TMTC4"/>
    <property type="match status" value="1"/>
</dbReference>
<dbReference type="KEGG" id="aba:Acid345_1220"/>
<keyword evidence="2 3" id="KW-0802">TPR repeat</keyword>
<feature type="transmembrane region" description="Helical" evidence="4">
    <location>
        <begin position="259"/>
        <end position="280"/>
    </location>
</feature>
<keyword evidence="4" id="KW-1133">Transmembrane helix</keyword>
<evidence type="ECO:0000313" key="6">
    <source>
        <dbReference type="Proteomes" id="UP000002432"/>
    </source>
</evidence>
<evidence type="ECO:0000256" key="4">
    <source>
        <dbReference type="SAM" id="Phobius"/>
    </source>
</evidence>
<keyword evidence="4" id="KW-0472">Membrane</keyword>
<dbReference type="AlphaFoldDB" id="Q1ISC8"/>
<dbReference type="InterPro" id="IPR019734">
    <property type="entry name" value="TPR_rpt"/>
</dbReference>
<evidence type="ECO:0000256" key="2">
    <source>
        <dbReference type="ARBA" id="ARBA00022803"/>
    </source>
</evidence>
<feature type="transmembrane region" description="Helical" evidence="4">
    <location>
        <begin position="420"/>
        <end position="438"/>
    </location>
</feature>
<feature type="repeat" description="TPR" evidence="3">
    <location>
        <begin position="461"/>
        <end position="494"/>
    </location>
</feature>
<evidence type="ECO:0000256" key="1">
    <source>
        <dbReference type="ARBA" id="ARBA00022737"/>
    </source>
</evidence>
<accession>Q1ISC8</accession>